<dbReference type="Pfam" id="PF00990">
    <property type="entry name" value="GGDEF"/>
    <property type="match status" value="1"/>
</dbReference>
<feature type="domain" description="PAS" evidence="2">
    <location>
        <begin position="336"/>
        <end position="393"/>
    </location>
</feature>
<dbReference type="FunFam" id="3.30.70.270:FF:000001">
    <property type="entry name" value="Diguanylate cyclase domain protein"/>
    <property type="match status" value="1"/>
</dbReference>
<keyword evidence="1" id="KW-1133">Transmembrane helix</keyword>
<dbReference type="CDD" id="cd12915">
    <property type="entry name" value="PDC2_DGC_like"/>
    <property type="match status" value="1"/>
</dbReference>
<evidence type="ECO:0000259" key="3">
    <source>
        <dbReference type="PROSITE" id="PS50113"/>
    </source>
</evidence>
<dbReference type="SUPFAM" id="SSF55073">
    <property type="entry name" value="Nucleotide cyclase"/>
    <property type="match status" value="1"/>
</dbReference>
<dbReference type="PROSITE" id="PS50113">
    <property type="entry name" value="PAC"/>
    <property type="match status" value="1"/>
</dbReference>
<accession>A0A1W9KSE6</accession>
<dbReference type="SMART" id="SM00091">
    <property type="entry name" value="PAS"/>
    <property type="match status" value="3"/>
</dbReference>
<dbReference type="Gene3D" id="3.30.450.20">
    <property type="entry name" value="PAS domain"/>
    <property type="match status" value="5"/>
</dbReference>
<evidence type="ECO:0000256" key="1">
    <source>
        <dbReference type="SAM" id="Phobius"/>
    </source>
</evidence>
<comment type="caution">
    <text evidence="5">The sequence shown here is derived from an EMBL/GenBank/DDBJ whole genome shotgun (WGS) entry which is preliminary data.</text>
</comment>
<dbReference type="PANTHER" id="PTHR44757">
    <property type="entry name" value="DIGUANYLATE CYCLASE DGCP"/>
    <property type="match status" value="1"/>
</dbReference>
<name>A0A1W9KSE6_9BURK</name>
<dbReference type="Gene3D" id="3.30.70.270">
    <property type="match status" value="1"/>
</dbReference>
<organism evidence="5 6">
    <name type="scientific">Rhodoferax ferrireducens</name>
    <dbReference type="NCBI Taxonomy" id="192843"/>
    <lineage>
        <taxon>Bacteria</taxon>
        <taxon>Pseudomonadati</taxon>
        <taxon>Pseudomonadota</taxon>
        <taxon>Betaproteobacteria</taxon>
        <taxon>Burkholderiales</taxon>
        <taxon>Comamonadaceae</taxon>
        <taxon>Rhodoferax</taxon>
    </lineage>
</organism>
<keyword evidence="1" id="KW-0472">Membrane</keyword>
<feature type="transmembrane region" description="Helical" evidence="1">
    <location>
        <begin position="7"/>
        <end position="28"/>
    </location>
</feature>
<keyword evidence="1" id="KW-0812">Transmembrane</keyword>
<dbReference type="InterPro" id="IPR029787">
    <property type="entry name" value="Nucleotide_cyclase"/>
</dbReference>
<sequence length="882" mass="98056">MPQHLKGTIVALALLLAAYTVLVSWFSWVDEKANFVQNLKTITELEARAVDNYFVHLEGDLRDLSAEMTLGGDRIDLNHAYQIVKRYKANHDEVYNVTLIRPDGEILLTAKNAPGTVHVTLANEASFIGYLDDLKAGQTLGIGQPLLAVVSKAVIVPVRIAIRDSAGKLAYILSANLPHEHLRSFWKEAPVTTTAAIGLMRDNGFLLSRYPVPGSLGLEKIYGEPRTGALINHLRTQQFPESGYVQGPSSLDGPDFLNAFRRLPSYPVTVFVAMPMTEVRAAWMARVQSTYAAVFLLLAGGYAAFKYATRRQMASDLERKRMDEAREAFAQRLRQSEERFRHFFEENSSVQLIMDPISGIIEDANQAAVAYYGYPREQLVGMLISHINTLSPERLAQERLNALHESRNYFQFEHRLASGDLRDVEVHSTPIQSHDGARLLSIVHDVTDRNLAQKRLRQVLDEQKAILNNDLIGIVTTLNRTIVWANPAFEHMLGYQAGELKGVSTRVNYPSDEAYEALGTAAYPVLAAGKVFRSQIEHVRKDGQHIWLDVSGEMLGQGSGQSLWGFVDITARVLGAEKIDTLMRQQKAILNNELVGIMTARERTIEWANPAFETMFGYAPGELVGVPVRNGYCSDEAYETFGKNAYATIALGQSYRTEFEYLRKDGSRFFADVSGSVLSASTGESLWCFIDVTERKRIELEINQLAFYDTLTALPNRRLLLDRLSQAMAANRRSERHGAVMFLDLDNFKSLNDVHGHDVGDLLLLEVADRLKGCVRQIDTVSRFGGDEFVVLLGDLSADKAESMVLAKSIAEKIRAKLAEPYVLTINTPGQPASTVTHRCSASIGVRVFASNGLGRDEILKSADAAMYQAKDGGRNAVRFCE</sequence>
<dbReference type="InterPro" id="IPR013656">
    <property type="entry name" value="PAS_4"/>
</dbReference>
<dbReference type="SMART" id="SM00267">
    <property type="entry name" value="GGDEF"/>
    <property type="match status" value="1"/>
</dbReference>
<dbReference type="NCBIfam" id="TIGR00229">
    <property type="entry name" value="sensory_box"/>
    <property type="match status" value="3"/>
</dbReference>
<dbReference type="CDD" id="cd01949">
    <property type="entry name" value="GGDEF"/>
    <property type="match status" value="1"/>
</dbReference>
<protein>
    <recommendedName>
        <fullName evidence="7">Diguanylate cyclase with PAS/PAC sensor</fullName>
    </recommendedName>
</protein>
<dbReference type="InterPro" id="IPR052155">
    <property type="entry name" value="Biofilm_reg_signaling"/>
</dbReference>
<feature type="domain" description="GGDEF" evidence="4">
    <location>
        <begin position="736"/>
        <end position="882"/>
    </location>
</feature>
<dbReference type="InterPro" id="IPR000014">
    <property type="entry name" value="PAS"/>
</dbReference>
<feature type="domain" description="PAS" evidence="2">
    <location>
        <begin position="452"/>
        <end position="512"/>
    </location>
</feature>
<dbReference type="PROSITE" id="PS50112">
    <property type="entry name" value="PAS"/>
    <property type="match status" value="2"/>
</dbReference>
<feature type="domain" description="PAC" evidence="3">
    <location>
        <begin position="408"/>
        <end position="458"/>
    </location>
</feature>
<dbReference type="AlphaFoldDB" id="A0A1W9KSE6"/>
<dbReference type="CDD" id="cd00130">
    <property type="entry name" value="PAS"/>
    <property type="match status" value="3"/>
</dbReference>
<dbReference type="NCBIfam" id="TIGR00254">
    <property type="entry name" value="GGDEF"/>
    <property type="match status" value="1"/>
</dbReference>
<proteinExistence type="predicted"/>
<dbReference type="Pfam" id="PF13426">
    <property type="entry name" value="PAS_9"/>
    <property type="match status" value="2"/>
</dbReference>
<dbReference type="PROSITE" id="PS50887">
    <property type="entry name" value="GGDEF"/>
    <property type="match status" value="1"/>
</dbReference>
<dbReference type="InterPro" id="IPR001610">
    <property type="entry name" value="PAC"/>
</dbReference>
<dbReference type="SMART" id="SM00086">
    <property type="entry name" value="PAC"/>
    <property type="match status" value="3"/>
</dbReference>
<dbReference type="Proteomes" id="UP000192505">
    <property type="component" value="Unassembled WGS sequence"/>
</dbReference>
<gene>
    <name evidence="5" type="ORF">BWK72_13965</name>
</gene>
<dbReference type="SUPFAM" id="SSF55785">
    <property type="entry name" value="PYP-like sensor domain (PAS domain)"/>
    <property type="match status" value="3"/>
</dbReference>
<dbReference type="InterPro" id="IPR043128">
    <property type="entry name" value="Rev_trsase/Diguanyl_cyclase"/>
</dbReference>
<dbReference type="InterPro" id="IPR000160">
    <property type="entry name" value="GGDEF_dom"/>
</dbReference>
<dbReference type="GO" id="GO:0003824">
    <property type="term" value="F:catalytic activity"/>
    <property type="evidence" value="ECO:0007669"/>
    <property type="project" value="UniProtKB-ARBA"/>
</dbReference>
<evidence type="ECO:0008006" key="7">
    <source>
        <dbReference type="Google" id="ProtNLM"/>
    </source>
</evidence>
<evidence type="ECO:0000259" key="2">
    <source>
        <dbReference type="PROSITE" id="PS50112"/>
    </source>
</evidence>
<dbReference type="EMBL" id="MTEI01000009">
    <property type="protein sequence ID" value="OQW87309.1"/>
    <property type="molecule type" value="Genomic_DNA"/>
</dbReference>
<dbReference type="PANTHER" id="PTHR44757:SF2">
    <property type="entry name" value="BIOFILM ARCHITECTURE MAINTENANCE PROTEIN MBAA"/>
    <property type="match status" value="1"/>
</dbReference>
<evidence type="ECO:0000259" key="4">
    <source>
        <dbReference type="PROSITE" id="PS50887"/>
    </source>
</evidence>
<dbReference type="Pfam" id="PF08448">
    <property type="entry name" value="PAS_4"/>
    <property type="match status" value="1"/>
</dbReference>
<dbReference type="InterPro" id="IPR035965">
    <property type="entry name" value="PAS-like_dom_sf"/>
</dbReference>
<evidence type="ECO:0000313" key="6">
    <source>
        <dbReference type="Proteomes" id="UP000192505"/>
    </source>
</evidence>
<reference evidence="5 6" key="1">
    <citation type="submission" date="2017-01" db="EMBL/GenBank/DDBJ databases">
        <title>Novel large sulfur bacteria in the metagenomes of groundwater-fed chemosynthetic microbial mats in the Lake Huron basin.</title>
        <authorList>
            <person name="Sharrar A.M."/>
            <person name="Flood B.E."/>
            <person name="Bailey J.V."/>
            <person name="Jones D.S."/>
            <person name="Biddanda B."/>
            <person name="Ruberg S.A."/>
            <person name="Marcus D.N."/>
            <person name="Dick G.J."/>
        </authorList>
    </citation>
    <scope>NUCLEOTIDE SEQUENCE [LARGE SCALE GENOMIC DNA]</scope>
    <source>
        <strain evidence="5">A7</strain>
    </source>
</reference>
<dbReference type="InterPro" id="IPR000700">
    <property type="entry name" value="PAS-assoc_C"/>
</dbReference>
<evidence type="ECO:0000313" key="5">
    <source>
        <dbReference type="EMBL" id="OQW87309.1"/>
    </source>
</evidence>